<dbReference type="Pfam" id="PF02949">
    <property type="entry name" value="7tm_6"/>
    <property type="match status" value="1"/>
</dbReference>
<dbReference type="Proteomes" id="UP000695007">
    <property type="component" value="Unplaced"/>
</dbReference>
<gene>
    <name evidence="12" type="primary">LOC105365131</name>
</gene>
<dbReference type="InterPro" id="IPR004117">
    <property type="entry name" value="7tm6_olfct_rcpt"/>
</dbReference>
<sequence>MMEYEVKKYEKYKNNIKFLLIGSGLWPDYQKHPKNLKNFLSICSAVSSGCTTYGIIAFCISNISNINILTRGLGLMISFASACLKVCILALRKNDLLSLNKGISAHFEKDLQIPKFRPYLLAHFSEFSKFFYIFDYSVALNLTMLMLTPMLMLRHGKYVRALPQLIPFNYELGGAVHWSIYVFEILSAYYCWSITVGVDSVFGLYAMHMVGELRLLSARFESLISSKNYRKDLKECIDRHILIIDSQHLMQRIFGFLAIWLAVTCAVVMCAIIFQATGIQNMTVYRAIYLICYCFLKLVQAYTYAWFGNIIAVESEICLNSIYNAHWPETGDLRFMNDILIIQSQNPLRFIASGCVIVRLDMFSKILHASISYFFLLRTLDGNVQDS</sequence>
<evidence type="ECO:0000256" key="9">
    <source>
        <dbReference type="ARBA" id="ARBA00023224"/>
    </source>
</evidence>
<dbReference type="PANTHER" id="PTHR21137">
    <property type="entry name" value="ODORANT RECEPTOR"/>
    <property type="match status" value="1"/>
</dbReference>
<dbReference type="KEGG" id="csol:105365131"/>
<evidence type="ECO:0000256" key="4">
    <source>
        <dbReference type="ARBA" id="ARBA00022692"/>
    </source>
</evidence>
<dbReference type="AlphaFoldDB" id="A0AAJ6YNX1"/>
<protein>
    <recommendedName>
        <fullName evidence="10">Odorant receptor</fullName>
    </recommendedName>
</protein>
<dbReference type="PANTHER" id="PTHR21137:SF35">
    <property type="entry name" value="ODORANT RECEPTOR 19A-RELATED"/>
    <property type="match status" value="1"/>
</dbReference>
<feature type="transmembrane region" description="Helical" evidence="10">
    <location>
        <begin position="39"/>
        <end position="60"/>
    </location>
</feature>
<evidence type="ECO:0000256" key="1">
    <source>
        <dbReference type="ARBA" id="ARBA00004651"/>
    </source>
</evidence>
<comment type="caution">
    <text evidence="10">Lacks conserved residue(s) required for the propagation of feature annotation.</text>
</comment>
<feature type="transmembrane region" description="Helical" evidence="10">
    <location>
        <begin position="130"/>
        <end position="153"/>
    </location>
</feature>
<dbReference type="GO" id="GO:0004984">
    <property type="term" value="F:olfactory receptor activity"/>
    <property type="evidence" value="ECO:0007669"/>
    <property type="project" value="InterPro"/>
</dbReference>
<keyword evidence="8 10" id="KW-0675">Receptor</keyword>
<evidence type="ECO:0000313" key="12">
    <source>
        <dbReference type="RefSeq" id="XP_011501528.1"/>
    </source>
</evidence>
<evidence type="ECO:0000256" key="6">
    <source>
        <dbReference type="ARBA" id="ARBA00022989"/>
    </source>
</evidence>
<name>A0AAJ6YNX1_9HYME</name>
<keyword evidence="3 10" id="KW-0716">Sensory transduction</keyword>
<dbReference type="GO" id="GO:0007165">
    <property type="term" value="P:signal transduction"/>
    <property type="evidence" value="ECO:0007669"/>
    <property type="project" value="UniProtKB-KW"/>
</dbReference>
<accession>A0AAJ6YNX1</accession>
<reference evidence="12" key="1">
    <citation type="submission" date="2025-08" db="UniProtKB">
        <authorList>
            <consortium name="RefSeq"/>
        </authorList>
    </citation>
    <scope>IDENTIFICATION</scope>
</reference>
<dbReference type="GO" id="GO:0005549">
    <property type="term" value="F:odorant binding"/>
    <property type="evidence" value="ECO:0007669"/>
    <property type="project" value="InterPro"/>
</dbReference>
<keyword evidence="4 10" id="KW-0812">Transmembrane</keyword>
<proteinExistence type="inferred from homology"/>
<evidence type="ECO:0000256" key="3">
    <source>
        <dbReference type="ARBA" id="ARBA00022606"/>
    </source>
</evidence>
<comment type="subcellular location">
    <subcellularLocation>
        <location evidence="1 10">Cell membrane</location>
        <topology evidence="1 10">Multi-pass membrane protein</topology>
    </subcellularLocation>
</comment>
<feature type="transmembrane region" description="Helical" evidence="10">
    <location>
        <begin position="253"/>
        <end position="275"/>
    </location>
</feature>
<evidence type="ECO:0000256" key="7">
    <source>
        <dbReference type="ARBA" id="ARBA00023136"/>
    </source>
</evidence>
<evidence type="ECO:0000256" key="10">
    <source>
        <dbReference type="RuleBase" id="RU351113"/>
    </source>
</evidence>
<comment type="similarity">
    <text evidence="10">Belongs to the insect chemoreceptor superfamily. Heteromeric odorant receptor channel (TC 1.A.69) family.</text>
</comment>
<dbReference type="GO" id="GO:0005886">
    <property type="term" value="C:plasma membrane"/>
    <property type="evidence" value="ECO:0007669"/>
    <property type="project" value="UniProtKB-SubCell"/>
</dbReference>
<dbReference type="RefSeq" id="XP_011501528.1">
    <property type="nucleotide sequence ID" value="XM_011503226.1"/>
</dbReference>
<feature type="transmembrane region" description="Helical" evidence="10">
    <location>
        <begin position="72"/>
        <end position="91"/>
    </location>
</feature>
<keyword evidence="11" id="KW-1185">Reference proteome</keyword>
<keyword evidence="7 10" id="KW-0472">Membrane</keyword>
<evidence type="ECO:0000313" key="11">
    <source>
        <dbReference type="Proteomes" id="UP000695007"/>
    </source>
</evidence>
<evidence type="ECO:0000256" key="2">
    <source>
        <dbReference type="ARBA" id="ARBA00022475"/>
    </source>
</evidence>
<evidence type="ECO:0000256" key="5">
    <source>
        <dbReference type="ARBA" id="ARBA00022725"/>
    </source>
</evidence>
<keyword evidence="5 10" id="KW-0552">Olfaction</keyword>
<evidence type="ECO:0000256" key="8">
    <source>
        <dbReference type="ARBA" id="ARBA00023170"/>
    </source>
</evidence>
<feature type="transmembrane region" description="Helical" evidence="10">
    <location>
        <begin position="287"/>
        <end position="307"/>
    </location>
</feature>
<organism evidence="11 12">
    <name type="scientific">Ceratosolen solmsi marchali</name>
    <dbReference type="NCBI Taxonomy" id="326594"/>
    <lineage>
        <taxon>Eukaryota</taxon>
        <taxon>Metazoa</taxon>
        <taxon>Ecdysozoa</taxon>
        <taxon>Arthropoda</taxon>
        <taxon>Hexapoda</taxon>
        <taxon>Insecta</taxon>
        <taxon>Pterygota</taxon>
        <taxon>Neoptera</taxon>
        <taxon>Endopterygota</taxon>
        <taxon>Hymenoptera</taxon>
        <taxon>Apocrita</taxon>
        <taxon>Proctotrupomorpha</taxon>
        <taxon>Chalcidoidea</taxon>
        <taxon>Agaonidae</taxon>
        <taxon>Agaoninae</taxon>
        <taxon>Ceratosolen</taxon>
    </lineage>
</organism>
<keyword evidence="6 10" id="KW-1133">Transmembrane helix</keyword>
<keyword evidence="2" id="KW-1003">Cell membrane</keyword>
<dbReference type="GeneID" id="105365131"/>
<keyword evidence="9 10" id="KW-0807">Transducer</keyword>